<reference evidence="2 3" key="1">
    <citation type="submission" date="2023-07" db="EMBL/GenBank/DDBJ databases">
        <title>Sequencing the genomes of 1000 actinobacteria strains.</title>
        <authorList>
            <person name="Klenk H.-P."/>
        </authorList>
    </citation>
    <scope>NUCLEOTIDE SEQUENCE [LARGE SCALE GENOMIC DNA]</scope>
    <source>
        <strain evidence="2 3">DSM 44711</strain>
    </source>
</reference>
<keyword evidence="1" id="KW-0472">Membrane</keyword>
<evidence type="ECO:0000313" key="3">
    <source>
        <dbReference type="Proteomes" id="UP001183629"/>
    </source>
</evidence>
<organism evidence="2 3">
    <name type="scientific">Catenuloplanes niger</name>
    <dbReference type="NCBI Taxonomy" id="587534"/>
    <lineage>
        <taxon>Bacteria</taxon>
        <taxon>Bacillati</taxon>
        <taxon>Actinomycetota</taxon>
        <taxon>Actinomycetes</taxon>
        <taxon>Micromonosporales</taxon>
        <taxon>Micromonosporaceae</taxon>
        <taxon>Catenuloplanes</taxon>
    </lineage>
</organism>
<evidence type="ECO:0000313" key="2">
    <source>
        <dbReference type="EMBL" id="MDR7325468.1"/>
    </source>
</evidence>
<feature type="transmembrane region" description="Helical" evidence="1">
    <location>
        <begin position="183"/>
        <end position="203"/>
    </location>
</feature>
<keyword evidence="3" id="KW-1185">Reference proteome</keyword>
<dbReference type="Proteomes" id="UP001183629">
    <property type="component" value="Unassembled WGS sequence"/>
</dbReference>
<gene>
    <name evidence="2" type="ORF">J2S44_005718</name>
</gene>
<evidence type="ECO:0000256" key="1">
    <source>
        <dbReference type="SAM" id="Phobius"/>
    </source>
</evidence>
<name>A0AAE4CWG2_9ACTN</name>
<dbReference type="AlphaFoldDB" id="A0AAE4CWG2"/>
<keyword evidence="1" id="KW-0812">Transmembrane</keyword>
<protein>
    <submittedName>
        <fullName evidence="2">Uncharacterized protein</fullName>
    </submittedName>
</protein>
<feature type="transmembrane region" description="Helical" evidence="1">
    <location>
        <begin position="12"/>
        <end position="29"/>
    </location>
</feature>
<accession>A0AAE4CWG2</accession>
<dbReference type="EMBL" id="JAVDYC010000001">
    <property type="protein sequence ID" value="MDR7325468.1"/>
    <property type="molecule type" value="Genomic_DNA"/>
</dbReference>
<keyword evidence="1" id="KW-1133">Transmembrane helix</keyword>
<sequence>MRADELVLRTPVAGHLPFYLLILGLPQFTGFMGDNDVFSPALRVLCLAMGLFPAVVMIGQSRTPPRFSPRGLVVAAHPAGYRYHPTIPWDAVGRIWTNGPSIGVRLRDPDAVAGSDLAFRRRMHRSRSRRGADLLLPLPAETRNRPLVADAVTRFSGGRLRLERAYVDPVPGSYDVVIGDNRAFLFLLLIGMPTLVPWTFVYAGDASPVALAVAVLIAVPAVLLGLRVAGPLAAPNIIAPSGLRLRVAHPLAYDLTVPWPRVARIWHSRHGRSPAVLVLLDNPDAIAGGNERLRARMRRNRARTGADVIIRTAGSNMDEAYLATAVAHRSGGTRELEHVA</sequence>
<feature type="transmembrane region" description="Helical" evidence="1">
    <location>
        <begin position="209"/>
        <end position="229"/>
    </location>
</feature>
<comment type="caution">
    <text evidence="2">The sequence shown here is derived from an EMBL/GenBank/DDBJ whole genome shotgun (WGS) entry which is preliminary data.</text>
</comment>
<proteinExistence type="predicted"/>
<feature type="transmembrane region" description="Helical" evidence="1">
    <location>
        <begin position="41"/>
        <end position="59"/>
    </location>
</feature>
<dbReference type="RefSeq" id="WP_310420221.1">
    <property type="nucleotide sequence ID" value="NZ_JAVDYC010000001.1"/>
</dbReference>